<organism evidence="1 2">
    <name type="scientific">Musa troglodytarum</name>
    <name type="common">fe'i banana</name>
    <dbReference type="NCBI Taxonomy" id="320322"/>
    <lineage>
        <taxon>Eukaryota</taxon>
        <taxon>Viridiplantae</taxon>
        <taxon>Streptophyta</taxon>
        <taxon>Embryophyta</taxon>
        <taxon>Tracheophyta</taxon>
        <taxon>Spermatophyta</taxon>
        <taxon>Magnoliopsida</taxon>
        <taxon>Liliopsida</taxon>
        <taxon>Zingiberales</taxon>
        <taxon>Musaceae</taxon>
        <taxon>Musa</taxon>
    </lineage>
</organism>
<dbReference type="EMBL" id="CP097506">
    <property type="protein sequence ID" value="URD97922.1"/>
    <property type="molecule type" value="Genomic_DNA"/>
</dbReference>
<accession>A0A9E7JX63</accession>
<evidence type="ECO:0000313" key="1">
    <source>
        <dbReference type="EMBL" id="URD97922.1"/>
    </source>
</evidence>
<sequence>MKEMDEGGPWKGRGEDRLPAGEGWMWRSSLLAVKLKAVKAPSQHGVRVGKARPKAELLWPVAWKLQGHVFLSREGRE</sequence>
<name>A0A9E7JX63_9LILI</name>
<gene>
    <name evidence="1" type="ORF">MUK42_14074</name>
</gene>
<evidence type="ECO:0000313" key="2">
    <source>
        <dbReference type="Proteomes" id="UP001055439"/>
    </source>
</evidence>
<dbReference type="Proteomes" id="UP001055439">
    <property type="component" value="Chromosome 4"/>
</dbReference>
<reference evidence="1" key="1">
    <citation type="submission" date="2022-05" db="EMBL/GenBank/DDBJ databases">
        <title>The Musa troglodytarum L. genome provides insights into the mechanism of non-climacteric behaviour and enrichment of carotenoids.</title>
        <authorList>
            <person name="Wang J."/>
        </authorList>
    </citation>
    <scope>NUCLEOTIDE SEQUENCE</scope>
    <source>
        <tissue evidence="1">Leaf</tissue>
    </source>
</reference>
<protein>
    <submittedName>
        <fullName evidence="1">Uncharacterized protein</fullName>
    </submittedName>
</protein>
<proteinExistence type="predicted"/>
<keyword evidence="2" id="KW-1185">Reference proteome</keyword>
<dbReference type="AlphaFoldDB" id="A0A9E7JX63"/>